<evidence type="ECO:0000256" key="2">
    <source>
        <dbReference type="SAM" id="Phobius"/>
    </source>
</evidence>
<gene>
    <name evidence="3" type="ORF">J2Z79_000464</name>
</gene>
<feature type="transmembrane region" description="Helical" evidence="2">
    <location>
        <begin position="154"/>
        <end position="174"/>
    </location>
</feature>
<feature type="transmembrane region" description="Helical" evidence="2">
    <location>
        <begin position="61"/>
        <end position="82"/>
    </location>
</feature>
<reference evidence="3 4" key="1">
    <citation type="submission" date="2021-03" db="EMBL/GenBank/DDBJ databases">
        <title>Genomic Encyclopedia of Type Strains, Phase IV (KMG-IV): sequencing the most valuable type-strain genomes for metagenomic binning, comparative biology and taxonomic classification.</title>
        <authorList>
            <person name="Goeker M."/>
        </authorList>
    </citation>
    <scope>NUCLEOTIDE SEQUENCE [LARGE SCALE GENOMIC DNA]</scope>
    <source>
        <strain evidence="3 4">DSM 27138</strain>
    </source>
</reference>
<feature type="region of interest" description="Disordered" evidence="1">
    <location>
        <begin position="179"/>
        <end position="203"/>
    </location>
</feature>
<evidence type="ECO:0000313" key="3">
    <source>
        <dbReference type="EMBL" id="MBP2017090.1"/>
    </source>
</evidence>
<proteinExistence type="predicted"/>
<keyword evidence="2" id="KW-1133">Transmembrane helix</keyword>
<feature type="transmembrane region" description="Helical" evidence="2">
    <location>
        <begin position="6"/>
        <end position="29"/>
    </location>
</feature>
<feature type="transmembrane region" description="Helical" evidence="2">
    <location>
        <begin position="121"/>
        <end position="142"/>
    </location>
</feature>
<organism evidence="3 4">
    <name type="scientific">Symbiobacterium terraclitae</name>
    <dbReference type="NCBI Taxonomy" id="557451"/>
    <lineage>
        <taxon>Bacteria</taxon>
        <taxon>Bacillati</taxon>
        <taxon>Bacillota</taxon>
        <taxon>Clostridia</taxon>
        <taxon>Eubacteriales</taxon>
        <taxon>Symbiobacteriaceae</taxon>
        <taxon>Symbiobacterium</taxon>
    </lineage>
</organism>
<feature type="compositionally biased region" description="Pro residues" evidence="1">
    <location>
        <begin position="179"/>
        <end position="190"/>
    </location>
</feature>
<keyword evidence="2" id="KW-0472">Membrane</keyword>
<evidence type="ECO:0000313" key="4">
    <source>
        <dbReference type="Proteomes" id="UP001519289"/>
    </source>
</evidence>
<evidence type="ECO:0000256" key="1">
    <source>
        <dbReference type="SAM" id="MobiDB-lite"/>
    </source>
</evidence>
<feature type="compositionally biased region" description="Basic residues" evidence="1">
    <location>
        <begin position="194"/>
        <end position="203"/>
    </location>
</feature>
<dbReference type="RefSeq" id="WP_209465239.1">
    <property type="nucleotide sequence ID" value="NZ_JAGGLG010000002.1"/>
</dbReference>
<comment type="caution">
    <text evidence="3">The sequence shown here is derived from an EMBL/GenBank/DDBJ whole genome shotgun (WGS) entry which is preliminary data.</text>
</comment>
<dbReference type="Proteomes" id="UP001519289">
    <property type="component" value="Unassembled WGS sequence"/>
</dbReference>
<name>A0ABS4JNH8_9FIRM</name>
<keyword evidence="4" id="KW-1185">Reference proteome</keyword>
<accession>A0ABS4JNH8</accession>
<protein>
    <submittedName>
        <fullName evidence="3">Membrane protein</fullName>
    </submittedName>
</protein>
<dbReference type="EMBL" id="JAGGLG010000002">
    <property type="protein sequence ID" value="MBP2017090.1"/>
    <property type="molecule type" value="Genomic_DNA"/>
</dbReference>
<sequence length="203" mass="22343">MSPIAYLIIGVEIGFWLCTITGLAVRYLLNRPRLGLVLLAMTAVLDLVLLVATTYDVLVNGTVATLAHGIAAVYLSISVTFGKRLVRWADERFRYYVLKTGARPVQLYGREHARYNLQGSLLYLLAWLLGGGYLFLLIYLVGDPVRTNALAAVLRVWTVSVIIDLLIAASYFIWPRQPQPAPAPQAPPAQPGRRAGRRKPAAG</sequence>
<feature type="transmembrane region" description="Helical" evidence="2">
    <location>
        <begin position="36"/>
        <end position="55"/>
    </location>
</feature>
<keyword evidence="2" id="KW-0812">Transmembrane</keyword>